<protein>
    <submittedName>
        <fullName evidence="1">Uncharacterized protein</fullName>
    </submittedName>
</protein>
<proteinExistence type="predicted"/>
<reference evidence="1" key="1">
    <citation type="submission" date="2019-06" db="EMBL/GenBank/DDBJ databases">
        <authorList>
            <person name="Zheng W."/>
        </authorList>
    </citation>
    <scope>NUCLEOTIDE SEQUENCE</scope>
    <source>
        <strain evidence="1">QDHG01</strain>
    </source>
</reference>
<keyword evidence="2" id="KW-1185">Reference proteome</keyword>
<accession>A0A8J8NC74</accession>
<evidence type="ECO:0000313" key="2">
    <source>
        <dbReference type="Proteomes" id="UP000785679"/>
    </source>
</evidence>
<name>A0A8J8NC74_HALGN</name>
<dbReference type="EMBL" id="RRYP01024717">
    <property type="protein sequence ID" value="TNV72041.1"/>
    <property type="molecule type" value="Genomic_DNA"/>
</dbReference>
<comment type="caution">
    <text evidence="1">The sequence shown here is derived from an EMBL/GenBank/DDBJ whole genome shotgun (WGS) entry which is preliminary data.</text>
</comment>
<organism evidence="1 2">
    <name type="scientific">Halteria grandinella</name>
    <dbReference type="NCBI Taxonomy" id="5974"/>
    <lineage>
        <taxon>Eukaryota</taxon>
        <taxon>Sar</taxon>
        <taxon>Alveolata</taxon>
        <taxon>Ciliophora</taxon>
        <taxon>Intramacronucleata</taxon>
        <taxon>Spirotrichea</taxon>
        <taxon>Stichotrichia</taxon>
        <taxon>Sporadotrichida</taxon>
        <taxon>Halteriidae</taxon>
        <taxon>Halteria</taxon>
    </lineage>
</organism>
<sequence length="112" mass="12178">MQSLFLKGSKRSFSYAPQIQFIGKRTKADKAVGINPPKVKPVAAAHHAPAHSGQAAAAVIKALSPNCAVHVDQEGSVTKQQRRLSLSKEEIEAINNGGYDEKFIGDWRKIKI</sequence>
<gene>
    <name evidence="1" type="ORF">FGO68_gene11001</name>
</gene>
<dbReference type="AlphaFoldDB" id="A0A8J8NC74"/>
<evidence type="ECO:0000313" key="1">
    <source>
        <dbReference type="EMBL" id="TNV72041.1"/>
    </source>
</evidence>
<dbReference type="Proteomes" id="UP000785679">
    <property type="component" value="Unassembled WGS sequence"/>
</dbReference>